<gene>
    <name evidence="2" type="ORF">ACFPTN_18615</name>
</gene>
<accession>A0ABW1AVX8</accession>
<evidence type="ECO:0000259" key="1">
    <source>
        <dbReference type="Pfam" id="PF00589"/>
    </source>
</evidence>
<evidence type="ECO:0000313" key="3">
    <source>
        <dbReference type="Proteomes" id="UP001595974"/>
    </source>
</evidence>
<organism evidence="2 3">
    <name type="scientific">Thauera sinica</name>
    <dbReference type="NCBI Taxonomy" id="2665146"/>
    <lineage>
        <taxon>Bacteria</taxon>
        <taxon>Pseudomonadati</taxon>
        <taxon>Pseudomonadota</taxon>
        <taxon>Betaproteobacteria</taxon>
        <taxon>Rhodocyclales</taxon>
        <taxon>Zoogloeaceae</taxon>
        <taxon>Thauera</taxon>
    </lineage>
</organism>
<reference evidence="3" key="1">
    <citation type="journal article" date="2019" name="Int. J. Syst. Evol. Microbiol.">
        <title>The Global Catalogue of Microorganisms (GCM) 10K type strain sequencing project: providing services to taxonomists for standard genome sequencing and annotation.</title>
        <authorList>
            <consortium name="The Broad Institute Genomics Platform"/>
            <consortium name="The Broad Institute Genome Sequencing Center for Infectious Disease"/>
            <person name="Wu L."/>
            <person name="Ma J."/>
        </authorList>
    </citation>
    <scope>NUCLEOTIDE SEQUENCE [LARGE SCALE GENOMIC DNA]</scope>
    <source>
        <strain evidence="3">SHR3</strain>
    </source>
</reference>
<keyword evidence="3" id="KW-1185">Reference proteome</keyword>
<dbReference type="SUPFAM" id="SSF56349">
    <property type="entry name" value="DNA breaking-rejoining enzymes"/>
    <property type="match status" value="1"/>
</dbReference>
<dbReference type="RefSeq" id="WP_332460901.1">
    <property type="nucleotide sequence ID" value="NZ_JBHSOG010000094.1"/>
</dbReference>
<protein>
    <submittedName>
        <fullName evidence="2">Tyrosine-type recombinase/integrase</fullName>
    </submittedName>
</protein>
<dbReference type="Pfam" id="PF00589">
    <property type="entry name" value="Phage_integrase"/>
    <property type="match status" value="1"/>
</dbReference>
<proteinExistence type="predicted"/>
<name>A0ABW1AVX8_9RHOO</name>
<evidence type="ECO:0000313" key="2">
    <source>
        <dbReference type="EMBL" id="MFC5771396.1"/>
    </source>
</evidence>
<sequence>MRHARCYALDEQGVRTRLVQDYLGHRSIQHTVRHAATNPAPFEQLWR</sequence>
<comment type="caution">
    <text evidence="2">The sequence shown here is derived from an EMBL/GenBank/DDBJ whole genome shotgun (WGS) entry which is preliminary data.</text>
</comment>
<dbReference type="InterPro" id="IPR011010">
    <property type="entry name" value="DNA_brk_join_enz"/>
</dbReference>
<dbReference type="EMBL" id="JBHSOG010000094">
    <property type="protein sequence ID" value="MFC5771396.1"/>
    <property type="molecule type" value="Genomic_DNA"/>
</dbReference>
<dbReference type="InterPro" id="IPR002104">
    <property type="entry name" value="Integrase_catalytic"/>
</dbReference>
<dbReference type="Proteomes" id="UP001595974">
    <property type="component" value="Unassembled WGS sequence"/>
</dbReference>
<feature type="domain" description="Tyr recombinase" evidence="1">
    <location>
        <begin position="1"/>
        <end position="38"/>
    </location>
</feature>